<reference evidence="5 6" key="1">
    <citation type="journal article" date="2019" name="Nat. Microbiol.">
        <title>Mediterranean grassland soil C-N compound turnover is dependent on rainfall and depth, and is mediated by genomically divergent microorganisms.</title>
        <authorList>
            <person name="Diamond S."/>
            <person name="Andeer P.F."/>
            <person name="Li Z."/>
            <person name="Crits-Christoph A."/>
            <person name="Burstein D."/>
            <person name="Anantharaman K."/>
            <person name="Lane K.R."/>
            <person name="Thomas B.C."/>
            <person name="Pan C."/>
            <person name="Northen T.R."/>
            <person name="Banfield J.F."/>
        </authorList>
    </citation>
    <scope>NUCLEOTIDE SEQUENCE [LARGE SCALE GENOMIC DNA]</scope>
    <source>
        <strain evidence="5">NP_7</strain>
    </source>
</reference>
<dbReference type="AlphaFoldDB" id="A0A537JC43"/>
<evidence type="ECO:0000256" key="1">
    <source>
        <dbReference type="ARBA" id="ARBA00005695"/>
    </source>
</evidence>
<dbReference type="GO" id="GO:0015833">
    <property type="term" value="P:peptide transport"/>
    <property type="evidence" value="ECO:0007669"/>
    <property type="project" value="TreeGrafter"/>
</dbReference>
<dbReference type="PIRSF" id="PIRSF002741">
    <property type="entry name" value="MppA"/>
    <property type="match status" value="1"/>
</dbReference>
<dbReference type="SUPFAM" id="SSF53850">
    <property type="entry name" value="Periplasmic binding protein-like II"/>
    <property type="match status" value="1"/>
</dbReference>
<dbReference type="Pfam" id="PF00496">
    <property type="entry name" value="SBP_bac_5"/>
    <property type="match status" value="1"/>
</dbReference>
<proteinExistence type="inferred from homology"/>
<accession>A0A537JC43</accession>
<protein>
    <submittedName>
        <fullName evidence="5">Peptide ABC transporter substrate-binding protein</fullName>
    </submittedName>
</protein>
<dbReference type="GO" id="GO:0043190">
    <property type="term" value="C:ATP-binding cassette (ABC) transporter complex"/>
    <property type="evidence" value="ECO:0007669"/>
    <property type="project" value="InterPro"/>
</dbReference>
<keyword evidence="3" id="KW-0732">Signal</keyword>
<evidence type="ECO:0000256" key="2">
    <source>
        <dbReference type="ARBA" id="ARBA00022448"/>
    </source>
</evidence>
<comment type="similarity">
    <text evidence="1">Belongs to the bacterial solute-binding protein 5 family.</text>
</comment>
<sequence>MTGVRRTCFAALGTIVVASLGWPAVPGRAAGPRDEVVIGISQEPDILVPGLGGNLAVSSEVIMALFVAGAFWNDELKLAPVAAKEIPTLENGQWKLLPGGKMQVTWHLKPSKWSDGVPVDAEDYVFTHRAIMNDKVPVIDRVFEKHIENIYAPAPDTIVVTYKDHYAYANTDVIEWGPWPRHLLEKAYHDNPGGLDKLPFGSDPQATIGNGPYRLVSWQKGSSIVAEANPNYTLDTPRVKRIVWRVVSDTNTLGANMLSSAIDAISPIGITFTQGVQLEEQVAQRRLAQKVLFTPGMVWEHIDLNLNNPRFRDKRVRQALLYALDRQALVDALFGGKQAVANSYLPPKHYAYDASMPKYTHNPERAKQLFAEAGWTPGPDGILRNVQGERYTVAIGTTAGNRVREDVEQILQNQWRQVGVELKISNQPARVFFGETTRHRGFDMAMYAWVQKPTEDGETLFTTDNIPSAQNAYNGQNFPGFSNPEMDRLLRAVPTELDQAKRVAMLRRTQAILAEELPVLPLYFRADVTVVKNGFQNWKPTGVGHNGQVTWNASRWAWGAR</sequence>
<dbReference type="GO" id="GO:0042597">
    <property type="term" value="C:periplasmic space"/>
    <property type="evidence" value="ECO:0007669"/>
    <property type="project" value="UniProtKB-ARBA"/>
</dbReference>
<dbReference type="Gene3D" id="3.10.105.10">
    <property type="entry name" value="Dipeptide-binding Protein, Domain 3"/>
    <property type="match status" value="1"/>
</dbReference>
<dbReference type="CDD" id="cd08513">
    <property type="entry name" value="PBP2_thermophilic_Hb8_like"/>
    <property type="match status" value="1"/>
</dbReference>
<dbReference type="Proteomes" id="UP000320048">
    <property type="component" value="Unassembled WGS sequence"/>
</dbReference>
<dbReference type="Gene3D" id="3.40.190.10">
    <property type="entry name" value="Periplasmic binding protein-like II"/>
    <property type="match status" value="1"/>
</dbReference>
<dbReference type="GO" id="GO:1904680">
    <property type="term" value="F:peptide transmembrane transporter activity"/>
    <property type="evidence" value="ECO:0007669"/>
    <property type="project" value="TreeGrafter"/>
</dbReference>
<dbReference type="PANTHER" id="PTHR30290:SF9">
    <property type="entry name" value="OLIGOPEPTIDE-BINDING PROTEIN APPA"/>
    <property type="match status" value="1"/>
</dbReference>
<gene>
    <name evidence="5" type="ORF">E6H04_08290</name>
</gene>
<feature type="domain" description="Solute-binding protein family 5" evidence="4">
    <location>
        <begin position="102"/>
        <end position="459"/>
    </location>
</feature>
<keyword evidence="2" id="KW-0813">Transport</keyword>
<dbReference type="PANTHER" id="PTHR30290">
    <property type="entry name" value="PERIPLASMIC BINDING COMPONENT OF ABC TRANSPORTER"/>
    <property type="match status" value="1"/>
</dbReference>
<comment type="caution">
    <text evidence="5">The sequence shown here is derived from an EMBL/GenBank/DDBJ whole genome shotgun (WGS) entry which is preliminary data.</text>
</comment>
<dbReference type="InterPro" id="IPR039424">
    <property type="entry name" value="SBP_5"/>
</dbReference>
<dbReference type="EMBL" id="VBAO01000207">
    <property type="protein sequence ID" value="TMI80646.1"/>
    <property type="molecule type" value="Genomic_DNA"/>
</dbReference>
<evidence type="ECO:0000313" key="5">
    <source>
        <dbReference type="EMBL" id="TMI80646.1"/>
    </source>
</evidence>
<evidence type="ECO:0000313" key="6">
    <source>
        <dbReference type="Proteomes" id="UP000320048"/>
    </source>
</evidence>
<organism evidence="5 6">
    <name type="scientific">Candidatus Segetimicrobium genomatis</name>
    <dbReference type="NCBI Taxonomy" id="2569760"/>
    <lineage>
        <taxon>Bacteria</taxon>
        <taxon>Bacillati</taxon>
        <taxon>Candidatus Sysuimicrobiota</taxon>
        <taxon>Candidatus Sysuimicrobiia</taxon>
        <taxon>Candidatus Sysuimicrobiales</taxon>
        <taxon>Candidatus Segetimicrobiaceae</taxon>
        <taxon>Candidatus Segetimicrobium</taxon>
    </lineage>
</organism>
<evidence type="ECO:0000259" key="4">
    <source>
        <dbReference type="Pfam" id="PF00496"/>
    </source>
</evidence>
<dbReference type="InterPro" id="IPR000914">
    <property type="entry name" value="SBP_5_dom"/>
</dbReference>
<name>A0A537JC43_9BACT</name>
<dbReference type="InterPro" id="IPR030678">
    <property type="entry name" value="Peptide/Ni-bd"/>
</dbReference>
<evidence type="ECO:0000256" key="3">
    <source>
        <dbReference type="ARBA" id="ARBA00022729"/>
    </source>
</evidence>